<dbReference type="AlphaFoldDB" id="A0A263BVJ2"/>
<reference evidence="4" key="1">
    <citation type="submission" date="2017-08" db="EMBL/GenBank/DDBJ databases">
        <authorList>
            <person name="Huang Z."/>
        </authorList>
    </citation>
    <scope>NUCLEOTIDE SEQUENCE [LARGE SCALE GENOMIC DNA]</scope>
    <source>
        <strain evidence="4">SA5d-4</strain>
    </source>
</reference>
<feature type="transmembrane region" description="Helical" evidence="1">
    <location>
        <begin position="274"/>
        <end position="295"/>
    </location>
</feature>
<feature type="transmembrane region" description="Helical" evidence="1">
    <location>
        <begin position="333"/>
        <end position="350"/>
    </location>
</feature>
<dbReference type="Gene3D" id="1.10.3210.10">
    <property type="entry name" value="Hypothetical protein af1432"/>
    <property type="match status" value="1"/>
</dbReference>
<dbReference type="InterPro" id="IPR011624">
    <property type="entry name" value="Metal-dep_PHydrolase_7TM_extra"/>
</dbReference>
<feature type="transmembrane region" description="Helical" evidence="1">
    <location>
        <begin position="20"/>
        <end position="39"/>
    </location>
</feature>
<dbReference type="InterPro" id="IPR011621">
    <property type="entry name" value="Metal-dep_PHydrolase_7TM_intra"/>
</dbReference>
<accession>A0A263BVJ2</accession>
<dbReference type="EMBL" id="NPIA01000002">
    <property type="protein sequence ID" value="OZM57739.1"/>
    <property type="molecule type" value="Genomic_DNA"/>
</dbReference>
<feature type="domain" description="HD/PDEase" evidence="2">
    <location>
        <begin position="491"/>
        <end position="646"/>
    </location>
</feature>
<name>A0A263BVJ2_9BACI</name>
<comment type="caution">
    <text evidence="3">The sequence shown here is derived from an EMBL/GenBank/DDBJ whole genome shotgun (WGS) entry which is preliminary data.</text>
</comment>
<gene>
    <name evidence="3" type="ORF">CIB95_05075</name>
</gene>
<dbReference type="SMART" id="SM00471">
    <property type="entry name" value="HDc"/>
    <property type="match status" value="1"/>
</dbReference>
<keyword evidence="4" id="KW-1185">Reference proteome</keyword>
<feature type="transmembrane region" description="Helical" evidence="1">
    <location>
        <begin position="409"/>
        <end position="427"/>
    </location>
</feature>
<evidence type="ECO:0000313" key="3">
    <source>
        <dbReference type="EMBL" id="OZM57739.1"/>
    </source>
</evidence>
<dbReference type="Pfam" id="PF07697">
    <property type="entry name" value="7TMR-HDED"/>
    <property type="match status" value="1"/>
</dbReference>
<feature type="transmembrane region" description="Helical" evidence="1">
    <location>
        <begin position="355"/>
        <end position="374"/>
    </location>
</feature>
<evidence type="ECO:0000256" key="1">
    <source>
        <dbReference type="SAM" id="Phobius"/>
    </source>
</evidence>
<dbReference type="Proteomes" id="UP000217083">
    <property type="component" value="Unassembled WGS sequence"/>
</dbReference>
<dbReference type="PANTHER" id="PTHR36442">
    <property type="entry name" value="CYCLIC-DI-AMP PHOSPHODIESTERASE PGPH"/>
    <property type="match status" value="1"/>
</dbReference>
<dbReference type="RefSeq" id="WP_094922771.1">
    <property type="nucleotide sequence ID" value="NZ_NPIA01000002.1"/>
</dbReference>
<evidence type="ECO:0000313" key="4">
    <source>
        <dbReference type="Proteomes" id="UP000217083"/>
    </source>
</evidence>
<protein>
    <recommendedName>
        <fullName evidence="2">HD/PDEase domain-containing protein</fullName>
    </recommendedName>
</protein>
<dbReference type="CDD" id="cd00077">
    <property type="entry name" value="HDc"/>
    <property type="match status" value="1"/>
</dbReference>
<keyword evidence="1" id="KW-1133">Transmembrane helix</keyword>
<dbReference type="SUPFAM" id="SSF109604">
    <property type="entry name" value="HD-domain/PDEase-like"/>
    <property type="match status" value="1"/>
</dbReference>
<dbReference type="PANTHER" id="PTHR36442:SF1">
    <property type="entry name" value="CYCLIC-DI-AMP PHOSPHODIESTERASE PGPH"/>
    <property type="match status" value="1"/>
</dbReference>
<keyword evidence="1" id="KW-0812">Transmembrane</keyword>
<keyword evidence="1" id="KW-0472">Membrane</keyword>
<feature type="transmembrane region" description="Helical" evidence="1">
    <location>
        <begin position="307"/>
        <end position="327"/>
    </location>
</feature>
<proteinExistence type="predicted"/>
<reference evidence="3 4" key="2">
    <citation type="submission" date="2017-09" db="EMBL/GenBank/DDBJ databases">
        <title>Bacillus patelloidae sp. nov., isolated from the intestinal tract of a marine limpet.</title>
        <authorList>
            <person name="Liu R."/>
            <person name="Dong C."/>
            <person name="Shao Z."/>
        </authorList>
    </citation>
    <scope>NUCLEOTIDE SEQUENCE [LARGE SCALE GENOMIC DNA]</scope>
    <source>
        <strain evidence="3 4">SA5d-4</strain>
    </source>
</reference>
<dbReference type="InterPro" id="IPR052722">
    <property type="entry name" value="PgpH_phosphodiesterase"/>
</dbReference>
<sequence>MLNKLALKKFKSKFQKKPTIPYLNSFLFLLLGLIMYASMLSNIIPNYMNVSMYDKATENIWSEITIEDKEKTHEKRQLAAEEVPNQYKLWENYRDNQLIKLTSLFDYAIEIRKDYETSQFRTYEDFVEELAGFIRNQVELDINRSSVHMLVNTPVEQLQLSREIAAATLNDAMSENIKIDDVTGAKHDVKNNILKTNLSNDLREVVIHITQSAILANYYFDSEKTLFERQKQRDAVEPVFIREGQLIVEKGQVIDENIYRQLKLVGLLDKQSNALPFIGLFFFISFLLFVIITFYISEDQKQKTLGLYVLIFFLSFLLMKVTSIISYDNDFGIAYIVPIAMGTMITTMLISERLALVSAIIFAICGSIIFNLQATGTFNFTHGVYILCSSLAGIVVLSKSNPKGNIFKAGILIGFINALLALSFDLIKNGQTIWMELGATITFSFLSGIIAAVLTMGILPYLEAGFGILSSMKLIDLSNPNHPLLRKLLLEAPGTYHHSIMVANLSESASEAIGANGLLARVGAFYHDIGKAKWPQYFIENQMNMDNPHDKLAPHLSKNIITGHPTDGVKMLRKHKMPQEIIDIALQHHGTTCLRYFYIKAKESDETVLEADFRYPGPKPQGKEAAVIMICDSIEAAVRTLKEPSSEKIETLVRNIIQAKLEDGQFDECNITLKELNIISQTVCDQLKGNFHSRIAYPEEKNKRVKQA</sequence>
<evidence type="ECO:0000259" key="2">
    <source>
        <dbReference type="SMART" id="SM00471"/>
    </source>
</evidence>
<dbReference type="Pfam" id="PF01966">
    <property type="entry name" value="HD"/>
    <property type="match status" value="1"/>
</dbReference>
<dbReference type="InterPro" id="IPR003607">
    <property type="entry name" value="HD/PDEase_dom"/>
</dbReference>
<dbReference type="InterPro" id="IPR006675">
    <property type="entry name" value="HDIG_dom"/>
</dbReference>
<dbReference type="NCBIfam" id="TIGR00277">
    <property type="entry name" value="HDIG"/>
    <property type="match status" value="1"/>
</dbReference>
<feature type="transmembrane region" description="Helical" evidence="1">
    <location>
        <begin position="439"/>
        <end position="462"/>
    </location>
</feature>
<dbReference type="InterPro" id="IPR006674">
    <property type="entry name" value="HD_domain"/>
</dbReference>
<organism evidence="3 4">
    <name type="scientific">Lottiidibacillus patelloidae</name>
    <dbReference type="NCBI Taxonomy" id="2670334"/>
    <lineage>
        <taxon>Bacteria</taxon>
        <taxon>Bacillati</taxon>
        <taxon>Bacillota</taxon>
        <taxon>Bacilli</taxon>
        <taxon>Bacillales</taxon>
        <taxon>Bacillaceae</taxon>
        <taxon>Lottiidibacillus</taxon>
    </lineage>
</organism>
<dbReference type="Pfam" id="PF07698">
    <property type="entry name" value="7TM-7TMR_HD"/>
    <property type="match status" value="1"/>
</dbReference>